<dbReference type="AlphaFoldDB" id="A0A0E9T617"/>
<reference evidence="1" key="2">
    <citation type="journal article" date="2015" name="Fish Shellfish Immunol.">
        <title>Early steps in the European eel (Anguilla anguilla)-Vibrio vulnificus interaction in the gills: Role of the RtxA13 toxin.</title>
        <authorList>
            <person name="Callol A."/>
            <person name="Pajuelo D."/>
            <person name="Ebbesson L."/>
            <person name="Teles M."/>
            <person name="MacKenzie S."/>
            <person name="Amaro C."/>
        </authorList>
    </citation>
    <scope>NUCLEOTIDE SEQUENCE</scope>
</reference>
<sequence length="42" mass="5005">MHAFTHARMHTHTHQCMHTKKIHKILPPEESVQHTSRQHSRA</sequence>
<reference evidence="1" key="1">
    <citation type="submission" date="2014-11" db="EMBL/GenBank/DDBJ databases">
        <authorList>
            <person name="Amaro Gonzalez C."/>
        </authorList>
    </citation>
    <scope>NUCLEOTIDE SEQUENCE</scope>
</reference>
<accession>A0A0E9T617</accession>
<evidence type="ECO:0000313" key="1">
    <source>
        <dbReference type="EMBL" id="JAH48827.1"/>
    </source>
</evidence>
<organism evidence="1">
    <name type="scientific">Anguilla anguilla</name>
    <name type="common">European freshwater eel</name>
    <name type="synonym">Muraena anguilla</name>
    <dbReference type="NCBI Taxonomy" id="7936"/>
    <lineage>
        <taxon>Eukaryota</taxon>
        <taxon>Metazoa</taxon>
        <taxon>Chordata</taxon>
        <taxon>Craniata</taxon>
        <taxon>Vertebrata</taxon>
        <taxon>Euteleostomi</taxon>
        <taxon>Actinopterygii</taxon>
        <taxon>Neopterygii</taxon>
        <taxon>Teleostei</taxon>
        <taxon>Anguilliformes</taxon>
        <taxon>Anguillidae</taxon>
        <taxon>Anguilla</taxon>
    </lineage>
</organism>
<protein>
    <submittedName>
        <fullName evidence="1">Uncharacterized protein</fullName>
    </submittedName>
</protein>
<name>A0A0E9T617_ANGAN</name>
<dbReference type="EMBL" id="GBXM01059750">
    <property type="protein sequence ID" value="JAH48827.1"/>
    <property type="molecule type" value="Transcribed_RNA"/>
</dbReference>
<proteinExistence type="predicted"/>